<feature type="signal peptide" evidence="1">
    <location>
        <begin position="1"/>
        <end position="17"/>
    </location>
</feature>
<dbReference type="Proteomes" id="UP000193498">
    <property type="component" value="Unassembled WGS sequence"/>
</dbReference>
<evidence type="ECO:0000256" key="1">
    <source>
        <dbReference type="SAM" id="SignalP"/>
    </source>
</evidence>
<sequence>MHSVAFTSLLLFATTNAFSASNISDHIYGPIPGESSSYNTYDGVTALILRSTTEPILPTSNGDETHVPSYDEGKPYYAVFFHGVLSITMPFDTKASALVIAKEFEEKGASVVAGPLIILLQPAGLGESGI</sequence>
<protein>
    <recommendedName>
        <fullName evidence="4">Alpha/beta-hydrolase</fullName>
    </recommendedName>
</protein>
<name>A0A1Y1Y8C2_9FUNG</name>
<organism evidence="2 3">
    <name type="scientific">Basidiobolus meristosporus CBS 931.73</name>
    <dbReference type="NCBI Taxonomy" id="1314790"/>
    <lineage>
        <taxon>Eukaryota</taxon>
        <taxon>Fungi</taxon>
        <taxon>Fungi incertae sedis</taxon>
        <taxon>Zoopagomycota</taxon>
        <taxon>Entomophthoromycotina</taxon>
        <taxon>Basidiobolomycetes</taxon>
        <taxon>Basidiobolales</taxon>
        <taxon>Basidiobolaceae</taxon>
        <taxon>Basidiobolus</taxon>
    </lineage>
</organism>
<feature type="chain" id="PRO_5011008231" description="Alpha/beta-hydrolase" evidence="1">
    <location>
        <begin position="18"/>
        <end position="130"/>
    </location>
</feature>
<evidence type="ECO:0008006" key="4">
    <source>
        <dbReference type="Google" id="ProtNLM"/>
    </source>
</evidence>
<dbReference type="EMBL" id="MCFE01000209">
    <property type="protein sequence ID" value="ORX94272.1"/>
    <property type="molecule type" value="Genomic_DNA"/>
</dbReference>
<evidence type="ECO:0000313" key="3">
    <source>
        <dbReference type="Proteomes" id="UP000193498"/>
    </source>
</evidence>
<keyword evidence="1" id="KW-0732">Signal</keyword>
<comment type="caution">
    <text evidence="2">The sequence shown here is derived from an EMBL/GenBank/DDBJ whole genome shotgun (WGS) entry which is preliminary data.</text>
</comment>
<evidence type="ECO:0000313" key="2">
    <source>
        <dbReference type="EMBL" id="ORX94272.1"/>
    </source>
</evidence>
<proteinExistence type="predicted"/>
<keyword evidence="3" id="KW-1185">Reference proteome</keyword>
<dbReference type="STRING" id="1314790.A0A1Y1Y8C2"/>
<accession>A0A1Y1Y8C2</accession>
<dbReference type="OrthoDB" id="1001765at2759"/>
<dbReference type="AlphaFoldDB" id="A0A1Y1Y8C2"/>
<gene>
    <name evidence="2" type="ORF">K493DRAFT_352631</name>
</gene>
<dbReference type="InParanoid" id="A0A1Y1Y8C2"/>
<reference evidence="2 3" key="1">
    <citation type="submission" date="2016-07" db="EMBL/GenBank/DDBJ databases">
        <title>Pervasive Adenine N6-methylation of Active Genes in Fungi.</title>
        <authorList>
            <consortium name="DOE Joint Genome Institute"/>
            <person name="Mondo S.J."/>
            <person name="Dannebaum R.O."/>
            <person name="Kuo R.C."/>
            <person name="Labutti K."/>
            <person name="Haridas S."/>
            <person name="Kuo A."/>
            <person name="Salamov A."/>
            <person name="Ahrendt S.R."/>
            <person name="Lipzen A."/>
            <person name="Sullivan W."/>
            <person name="Andreopoulos W.B."/>
            <person name="Clum A."/>
            <person name="Lindquist E."/>
            <person name="Daum C."/>
            <person name="Ramamoorthy G.K."/>
            <person name="Gryganskyi A."/>
            <person name="Culley D."/>
            <person name="Magnuson J.K."/>
            <person name="James T.Y."/>
            <person name="O'Malley M.A."/>
            <person name="Stajich J.E."/>
            <person name="Spatafora J.W."/>
            <person name="Visel A."/>
            <person name="Grigoriev I.V."/>
        </authorList>
    </citation>
    <scope>NUCLEOTIDE SEQUENCE [LARGE SCALE GENOMIC DNA]</scope>
    <source>
        <strain evidence="2 3">CBS 931.73</strain>
    </source>
</reference>